<dbReference type="EMBL" id="CAJC01000015">
    <property type="protein sequence ID" value="CCI51649.1"/>
    <property type="molecule type" value="Genomic_DNA"/>
</dbReference>
<evidence type="ECO:0000313" key="3">
    <source>
        <dbReference type="Proteomes" id="UP000035720"/>
    </source>
</evidence>
<evidence type="ECO:0000313" key="2">
    <source>
        <dbReference type="EMBL" id="CCI51649.1"/>
    </source>
</evidence>
<reference evidence="2 3" key="1">
    <citation type="journal article" date="2013" name="ISME J.">
        <title>A metabolic model for members of the genus Tetrasphaera involved in enhanced biological phosphorus removal.</title>
        <authorList>
            <person name="Kristiansen R."/>
            <person name="Nguyen H.T.T."/>
            <person name="Saunders A.M."/>
            <person name="Nielsen J.L."/>
            <person name="Wimmer R."/>
            <person name="Le V.Q."/>
            <person name="McIlroy S.J."/>
            <person name="Petrovski S."/>
            <person name="Seviour R.J."/>
            <person name="Calteau A."/>
            <person name="Nielsen K.L."/>
            <person name="Nielsen P.H."/>
        </authorList>
    </citation>
    <scope>NUCLEOTIDE SEQUENCE [LARGE SCALE GENOMIC DNA]</scope>
    <source>
        <strain evidence="2 3">Ben 74</strain>
    </source>
</reference>
<name>A0A077M4Z7_9MICO</name>
<accession>A0A077M4Z7</accession>
<protein>
    <submittedName>
        <fullName evidence="2">Uncharacterized protein</fullName>
    </submittedName>
</protein>
<keyword evidence="3" id="KW-1185">Reference proteome</keyword>
<feature type="region of interest" description="Disordered" evidence="1">
    <location>
        <begin position="57"/>
        <end position="81"/>
    </location>
</feature>
<dbReference type="STRING" id="1193518.BN13_1110022"/>
<comment type="caution">
    <text evidence="2">The sequence shown here is derived from an EMBL/GenBank/DDBJ whole genome shotgun (WGS) entry which is preliminary data.</text>
</comment>
<feature type="compositionally biased region" description="Basic and acidic residues" evidence="1">
    <location>
        <begin position="70"/>
        <end position="81"/>
    </location>
</feature>
<dbReference type="Proteomes" id="UP000035720">
    <property type="component" value="Unassembled WGS sequence"/>
</dbReference>
<sequence length="120" mass="12756">MTPRSAMTSARVGDWAFFVGGYATTPCPPNASCMGPDSWPSDGAILDPGGRWRRISFGAESGPRQLTRGGRPDRGGRTGHEVACGERGVRRGSAAPISADSLCLWCSGRERGPLLHRTEL</sequence>
<evidence type="ECO:0000256" key="1">
    <source>
        <dbReference type="SAM" id="MobiDB-lite"/>
    </source>
</evidence>
<dbReference type="AlphaFoldDB" id="A0A077M4Z7"/>
<gene>
    <name evidence="2" type="ORF">BN13_1110022</name>
</gene>
<proteinExistence type="predicted"/>
<organism evidence="2 3">
    <name type="scientific">Nostocoides jenkinsii Ben 74</name>
    <dbReference type="NCBI Taxonomy" id="1193518"/>
    <lineage>
        <taxon>Bacteria</taxon>
        <taxon>Bacillati</taxon>
        <taxon>Actinomycetota</taxon>
        <taxon>Actinomycetes</taxon>
        <taxon>Micrococcales</taxon>
        <taxon>Intrasporangiaceae</taxon>
        <taxon>Nostocoides</taxon>
    </lineage>
</organism>